<keyword evidence="5" id="KW-0732">Signal</keyword>
<dbReference type="InterPro" id="IPR016169">
    <property type="entry name" value="FAD-bd_PCMH_sub2"/>
</dbReference>
<feature type="domain" description="FAD-binding PCMH-type" evidence="6">
    <location>
        <begin position="93"/>
        <end position="287"/>
    </location>
</feature>
<feature type="chain" id="PRO_5042158116" description="FAD-binding PCMH-type domain-containing protein" evidence="5">
    <location>
        <begin position="19"/>
        <end position="452"/>
    </location>
</feature>
<reference evidence="7" key="1">
    <citation type="submission" date="2023-02" db="EMBL/GenBank/DDBJ databases">
        <authorList>
            <person name="Palmer J.M."/>
        </authorList>
    </citation>
    <scope>NUCLEOTIDE SEQUENCE</scope>
    <source>
        <strain evidence="7">FW57</strain>
    </source>
</reference>
<dbReference type="InterPro" id="IPR036318">
    <property type="entry name" value="FAD-bd_PCMH-like_sf"/>
</dbReference>
<dbReference type="InterPro" id="IPR016166">
    <property type="entry name" value="FAD-bd_PCMH"/>
</dbReference>
<feature type="signal peptide" evidence="5">
    <location>
        <begin position="1"/>
        <end position="18"/>
    </location>
</feature>
<evidence type="ECO:0000256" key="1">
    <source>
        <dbReference type="ARBA" id="ARBA00005466"/>
    </source>
</evidence>
<dbReference type="EMBL" id="JAHCVI010000001">
    <property type="protein sequence ID" value="KAG7291430.1"/>
    <property type="molecule type" value="Genomic_DNA"/>
</dbReference>
<dbReference type="GO" id="GO:0071949">
    <property type="term" value="F:FAD binding"/>
    <property type="evidence" value="ECO:0007669"/>
    <property type="project" value="InterPro"/>
</dbReference>
<proteinExistence type="inferred from homology"/>
<protein>
    <recommendedName>
        <fullName evidence="6">FAD-binding PCMH-type domain-containing protein</fullName>
    </recommendedName>
</protein>
<evidence type="ECO:0000259" key="6">
    <source>
        <dbReference type="PROSITE" id="PS51387"/>
    </source>
</evidence>
<accession>A0AAD4F1V3</accession>
<gene>
    <name evidence="7" type="ORF">NEMBOFW57_001449</name>
</gene>
<evidence type="ECO:0000256" key="3">
    <source>
        <dbReference type="ARBA" id="ARBA00022827"/>
    </source>
</evidence>
<dbReference type="PROSITE" id="PS51387">
    <property type="entry name" value="FAD_PCMH"/>
    <property type="match status" value="1"/>
</dbReference>
<comment type="caution">
    <text evidence="7">The sequence shown here is derived from an EMBL/GenBank/DDBJ whole genome shotgun (WGS) entry which is preliminary data.</text>
</comment>
<sequence length="452" mass="49407">MRPSSALLEAAFLSWASATLIFYPQPGFVSFGRSLDLDSRAIQSLAAKYALATTPAEVVEVACLTALAALGEAQVDTRPLNNATIQENWSQACWAEPHCIVQPRDTNGVSTTLKTIAQFRTPFAVRSGGHSPNPTWSSVGSDGILLDLQGLNSITVSGDGSFASVGAGAQWGDVYSALDGRRTFVIVLSNGSIVNANSGEHSDLFWALKGGGPNFGVVTRFDLYTVPVYDAWVQLSVYAPQDAPNLIAAFDEWQKTRAPDSKSSADLIISLDFAVLILAYSEPTPQPPAVFQPFFSVTPHDYRGYSSRIDTDLTLEVYSFWREKALQVRQATGANQTFVLQHVSQNLIDRAAQNGGNALAIPQGPQQYWERPEDDDLVRSVSIDTTQKWEQLARERGLHVPFLFMNDASRDQNPLASYGSGSLQRLKEVSRRYDPSQMFQTLQNGGFLLSKT</sequence>
<dbReference type="InterPro" id="IPR050416">
    <property type="entry name" value="FAD-linked_Oxidoreductase"/>
</dbReference>
<evidence type="ECO:0000256" key="4">
    <source>
        <dbReference type="ARBA" id="ARBA00023002"/>
    </source>
</evidence>
<evidence type="ECO:0000256" key="5">
    <source>
        <dbReference type="SAM" id="SignalP"/>
    </source>
</evidence>
<keyword evidence="2" id="KW-0285">Flavoprotein</keyword>
<dbReference type="SUPFAM" id="SSF56176">
    <property type="entry name" value="FAD-binding/transporter-associated domain-like"/>
    <property type="match status" value="1"/>
</dbReference>
<dbReference type="AlphaFoldDB" id="A0AAD4F1V3"/>
<dbReference type="Proteomes" id="UP001197093">
    <property type="component" value="Unassembled WGS sequence"/>
</dbReference>
<keyword evidence="3" id="KW-0274">FAD</keyword>
<organism evidence="7 8">
    <name type="scientific">Staphylotrichum longicolle</name>
    <dbReference type="NCBI Taxonomy" id="669026"/>
    <lineage>
        <taxon>Eukaryota</taxon>
        <taxon>Fungi</taxon>
        <taxon>Dikarya</taxon>
        <taxon>Ascomycota</taxon>
        <taxon>Pezizomycotina</taxon>
        <taxon>Sordariomycetes</taxon>
        <taxon>Sordariomycetidae</taxon>
        <taxon>Sordariales</taxon>
        <taxon>Chaetomiaceae</taxon>
        <taxon>Staphylotrichum</taxon>
    </lineage>
</organism>
<dbReference type="Gene3D" id="3.30.465.10">
    <property type="match status" value="2"/>
</dbReference>
<name>A0AAD4F1V3_9PEZI</name>
<dbReference type="Pfam" id="PF01565">
    <property type="entry name" value="FAD_binding_4"/>
    <property type="match status" value="1"/>
</dbReference>
<dbReference type="InterPro" id="IPR006094">
    <property type="entry name" value="Oxid_FAD_bind_N"/>
</dbReference>
<dbReference type="PANTHER" id="PTHR42973">
    <property type="entry name" value="BINDING OXIDOREDUCTASE, PUTATIVE (AFU_ORTHOLOGUE AFUA_1G17690)-RELATED"/>
    <property type="match status" value="1"/>
</dbReference>
<evidence type="ECO:0000313" key="8">
    <source>
        <dbReference type="Proteomes" id="UP001197093"/>
    </source>
</evidence>
<keyword evidence="8" id="KW-1185">Reference proteome</keyword>
<dbReference type="PANTHER" id="PTHR42973:SF54">
    <property type="entry name" value="FAD-BINDING PCMH-TYPE DOMAIN-CONTAINING PROTEIN"/>
    <property type="match status" value="1"/>
</dbReference>
<keyword evidence="4" id="KW-0560">Oxidoreductase</keyword>
<comment type="similarity">
    <text evidence="1">Belongs to the oxygen-dependent FAD-linked oxidoreductase family.</text>
</comment>
<evidence type="ECO:0000313" key="7">
    <source>
        <dbReference type="EMBL" id="KAG7291430.1"/>
    </source>
</evidence>
<dbReference type="GO" id="GO:0016491">
    <property type="term" value="F:oxidoreductase activity"/>
    <property type="evidence" value="ECO:0007669"/>
    <property type="project" value="UniProtKB-KW"/>
</dbReference>
<evidence type="ECO:0000256" key="2">
    <source>
        <dbReference type="ARBA" id="ARBA00022630"/>
    </source>
</evidence>